<protein>
    <submittedName>
        <fullName evidence="1">Uncharacterized protein</fullName>
    </submittedName>
</protein>
<proteinExistence type="predicted"/>
<dbReference type="AlphaFoldDB" id="A0A564YK69"/>
<dbReference type="Proteomes" id="UP000321570">
    <property type="component" value="Unassembled WGS sequence"/>
</dbReference>
<sequence length="68" mass="7908">MADTTITNEIKRHTVIVSIKAKQGNLEITGFLQVDTFFFCEIRKDLLNEKWGLIDRHEQEKRALSTLC</sequence>
<evidence type="ECO:0000313" key="1">
    <source>
        <dbReference type="EMBL" id="VUZ47707.1"/>
    </source>
</evidence>
<dbReference type="EMBL" id="CABIJS010000255">
    <property type="protein sequence ID" value="VUZ47707.1"/>
    <property type="molecule type" value="Genomic_DNA"/>
</dbReference>
<organism evidence="1 2">
    <name type="scientific">Hymenolepis diminuta</name>
    <name type="common">Rat tapeworm</name>
    <dbReference type="NCBI Taxonomy" id="6216"/>
    <lineage>
        <taxon>Eukaryota</taxon>
        <taxon>Metazoa</taxon>
        <taxon>Spiralia</taxon>
        <taxon>Lophotrochozoa</taxon>
        <taxon>Platyhelminthes</taxon>
        <taxon>Cestoda</taxon>
        <taxon>Eucestoda</taxon>
        <taxon>Cyclophyllidea</taxon>
        <taxon>Hymenolepididae</taxon>
        <taxon>Hymenolepis</taxon>
    </lineage>
</organism>
<keyword evidence="2" id="KW-1185">Reference proteome</keyword>
<accession>A0A564YK69</accession>
<gene>
    <name evidence="1" type="ORF">WMSIL1_LOCUS7284</name>
</gene>
<evidence type="ECO:0000313" key="2">
    <source>
        <dbReference type="Proteomes" id="UP000321570"/>
    </source>
</evidence>
<name>A0A564YK69_HYMDI</name>
<reference evidence="1 2" key="1">
    <citation type="submission" date="2019-07" db="EMBL/GenBank/DDBJ databases">
        <authorList>
            <person name="Jastrzebski P J."/>
            <person name="Paukszto L."/>
            <person name="Jastrzebski P J."/>
        </authorList>
    </citation>
    <scope>NUCLEOTIDE SEQUENCE [LARGE SCALE GENOMIC DNA]</scope>
    <source>
        <strain evidence="1 2">WMS-il1</strain>
    </source>
</reference>